<keyword evidence="3" id="KW-1185">Reference proteome</keyword>
<sequence>MAPAPRGGTGLAAGAGKETGSALTGPSASSQGCKCHPMTVPVPIGISAGVTAWHGALGEPPNVAVVPPRDTAGTKPRASG</sequence>
<evidence type="ECO:0000313" key="3">
    <source>
        <dbReference type="Proteomes" id="UP000276834"/>
    </source>
</evidence>
<evidence type="ECO:0000313" key="2">
    <source>
        <dbReference type="EMBL" id="RLV98746.1"/>
    </source>
</evidence>
<feature type="region of interest" description="Disordered" evidence="1">
    <location>
        <begin position="1"/>
        <end position="32"/>
    </location>
</feature>
<protein>
    <submittedName>
        <fullName evidence="2">Uncharacterized protein</fullName>
    </submittedName>
</protein>
<dbReference type="Proteomes" id="UP000276834">
    <property type="component" value="Unassembled WGS sequence"/>
</dbReference>
<name>A0A3L8S903_CHLGU</name>
<dbReference type="AlphaFoldDB" id="A0A3L8S903"/>
<accession>A0A3L8S903</accession>
<proteinExistence type="predicted"/>
<reference evidence="2 3" key="1">
    <citation type="journal article" date="2018" name="Proc. R. Soc. B">
        <title>A non-coding region near Follistatin controls head colour polymorphism in the Gouldian finch.</title>
        <authorList>
            <person name="Toomey M.B."/>
            <person name="Marques C.I."/>
            <person name="Andrade P."/>
            <person name="Araujo P.M."/>
            <person name="Sabatino S."/>
            <person name="Gazda M.A."/>
            <person name="Afonso S."/>
            <person name="Lopes R.J."/>
            <person name="Corbo J.C."/>
            <person name="Carneiro M."/>
        </authorList>
    </citation>
    <scope>NUCLEOTIDE SEQUENCE [LARGE SCALE GENOMIC DNA]</scope>
    <source>
        <strain evidence="2">Red01</strain>
        <tissue evidence="2">Muscle</tissue>
    </source>
</reference>
<feature type="region of interest" description="Disordered" evidence="1">
    <location>
        <begin position="59"/>
        <end position="80"/>
    </location>
</feature>
<evidence type="ECO:0000256" key="1">
    <source>
        <dbReference type="SAM" id="MobiDB-lite"/>
    </source>
</evidence>
<gene>
    <name evidence="2" type="ORF">DV515_00010481</name>
</gene>
<feature type="compositionally biased region" description="Polar residues" evidence="1">
    <location>
        <begin position="21"/>
        <end position="32"/>
    </location>
</feature>
<comment type="caution">
    <text evidence="2">The sequence shown here is derived from an EMBL/GenBank/DDBJ whole genome shotgun (WGS) entry which is preliminary data.</text>
</comment>
<dbReference type="PROSITE" id="PS51257">
    <property type="entry name" value="PROKAR_LIPOPROTEIN"/>
    <property type="match status" value="1"/>
</dbReference>
<dbReference type="EMBL" id="QUSF01000037">
    <property type="protein sequence ID" value="RLV98746.1"/>
    <property type="molecule type" value="Genomic_DNA"/>
</dbReference>
<organism evidence="2 3">
    <name type="scientific">Chloebia gouldiae</name>
    <name type="common">Gouldian finch</name>
    <name type="synonym">Erythrura gouldiae</name>
    <dbReference type="NCBI Taxonomy" id="44316"/>
    <lineage>
        <taxon>Eukaryota</taxon>
        <taxon>Metazoa</taxon>
        <taxon>Chordata</taxon>
        <taxon>Craniata</taxon>
        <taxon>Vertebrata</taxon>
        <taxon>Euteleostomi</taxon>
        <taxon>Archelosauria</taxon>
        <taxon>Archosauria</taxon>
        <taxon>Dinosauria</taxon>
        <taxon>Saurischia</taxon>
        <taxon>Theropoda</taxon>
        <taxon>Coelurosauria</taxon>
        <taxon>Aves</taxon>
        <taxon>Neognathae</taxon>
        <taxon>Neoaves</taxon>
        <taxon>Telluraves</taxon>
        <taxon>Australaves</taxon>
        <taxon>Passeriformes</taxon>
        <taxon>Passeroidea</taxon>
        <taxon>Passeridae</taxon>
        <taxon>Chloebia</taxon>
    </lineage>
</organism>